<dbReference type="PANTHER" id="PTHR33408">
    <property type="entry name" value="TRANSPOSASE"/>
    <property type="match status" value="1"/>
</dbReference>
<feature type="non-terminal residue" evidence="2">
    <location>
        <position position="1"/>
    </location>
</feature>
<feature type="region of interest" description="Disordered" evidence="1">
    <location>
        <begin position="129"/>
        <end position="148"/>
    </location>
</feature>
<evidence type="ECO:0008006" key="4">
    <source>
        <dbReference type="Google" id="ProtNLM"/>
    </source>
</evidence>
<sequence length="148" mass="17338">FLAEEKYVKLEHYFVDGTKIEANANRYTFVWGKAVVKHKAKLQEKVKTLFATIEETEKQEEREHGNQDLGELGEAAEITSEKLETAVKKLEERLQEKPKDKPLKKAVRALRKELLPRLQKYEEHQTVLGDRNSYSKTDKDATFMRMKE</sequence>
<feature type="region of interest" description="Disordered" evidence="1">
    <location>
        <begin position="56"/>
        <end position="75"/>
    </location>
</feature>
<dbReference type="PANTHER" id="PTHR33408:SF2">
    <property type="entry name" value="TRANSPOSASE DDE DOMAIN-CONTAINING PROTEIN"/>
    <property type="match status" value="1"/>
</dbReference>
<evidence type="ECO:0000256" key="1">
    <source>
        <dbReference type="SAM" id="MobiDB-lite"/>
    </source>
</evidence>
<evidence type="ECO:0000313" key="3">
    <source>
        <dbReference type="Proteomes" id="UP000488956"/>
    </source>
</evidence>
<feature type="compositionally biased region" description="Basic and acidic residues" evidence="1">
    <location>
        <begin position="136"/>
        <end position="148"/>
    </location>
</feature>
<protein>
    <recommendedName>
        <fullName evidence="4">IS5/IS1182 family transposase</fullName>
    </recommendedName>
</protein>
<reference evidence="2 3" key="1">
    <citation type="submission" date="2018-09" db="EMBL/GenBank/DDBJ databases">
        <title>Genomic investigation of the strawberry pathogen Phytophthora fragariae indicates pathogenicity is determined by transcriptional variation in three key races.</title>
        <authorList>
            <person name="Adams T.M."/>
            <person name="Armitage A.D."/>
            <person name="Sobczyk M.K."/>
            <person name="Bates H.J."/>
            <person name="Dunwell J.M."/>
            <person name="Nellist C.F."/>
            <person name="Harrison R.J."/>
        </authorList>
    </citation>
    <scope>NUCLEOTIDE SEQUENCE [LARGE SCALE GENOMIC DNA]</scope>
    <source>
        <strain evidence="2 3">ONT-3</strain>
    </source>
</reference>
<accession>A0A6G0JBQ3</accession>
<organism evidence="2 3">
    <name type="scientific">Phytophthora fragariae</name>
    <dbReference type="NCBI Taxonomy" id="53985"/>
    <lineage>
        <taxon>Eukaryota</taxon>
        <taxon>Sar</taxon>
        <taxon>Stramenopiles</taxon>
        <taxon>Oomycota</taxon>
        <taxon>Peronosporomycetes</taxon>
        <taxon>Peronosporales</taxon>
        <taxon>Peronosporaceae</taxon>
        <taxon>Phytophthora</taxon>
    </lineage>
</organism>
<dbReference type="Proteomes" id="UP000488956">
    <property type="component" value="Unassembled WGS sequence"/>
</dbReference>
<dbReference type="AlphaFoldDB" id="A0A6G0JBQ3"/>
<gene>
    <name evidence="2" type="ORF">PF010_g33405</name>
</gene>
<name>A0A6G0JBQ3_9STRA</name>
<comment type="caution">
    <text evidence="2">The sequence shown here is derived from an EMBL/GenBank/DDBJ whole genome shotgun (WGS) entry which is preliminary data.</text>
</comment>
<evidence type="ECO:0000313" key="2">
    <source>
        <dbReference type="EMBL" id="KAE9032729.1"/>
    </source>
</evidence>
<dbReference type="EMBL" id="QXFX01013203">
    <property type="protein sequence ID" value="KAE9032729.1"/>
    <property type="molecule type" value="Genomic_DNA"/>
</dbReference>
<proteinExistence type="predicted"/>
<feature type="compositionally biased region" description="Basic and acidic residues" evidence="1">
    <location>
        <begin position="56"/>
        <end position="66"/>
    </location>
</feature>
<feature type="non-terminal residue" evidence="2">
    <location>
        <position position="148"/>
    </location>
</feature>